<evidence type="ECO:0000256" key="2">
    <source>
        <dbReference type="ARBA" id="ARBA00004644"/>
    </source>
</evidence>
<comment type="caution">
    <text evidence="13">The sequence shown here is derived from an EMBL/GenBank/DDBJ whole genome shotgun (WGS) entry which is preliminary data.</text>
</comment>
<comment type="similarity">
    <text evidence="3">Belongs to the TMEM163 family.</text>
</comment>
<evidence type="ECO:0000256" key="8">
    <source>
        <dbReference type="ARBA" id="ARBA00023018"/>
    </source>
</evidence>
<keyword evidence="14" id="KW-1185">Reference proteome</keyword>
<dbReference type="RefSeq" id="WP_386251236.1">
    <property type="nucleotide sequence ID" value="NZ_JBHTRV010000035.1"/>
</dbReference>
<dbReference type="Gene3D" id="1.20.1510.10">
    <property type="entry name" value="Cation efflux protein transmembrane domain"/>
    <property type="match status" value="1"/>
</dbReference>
<dbReference type="EMBL" id="JBHTRV010000035">
    <property type="protein sequence ID" value="MFE5984537.1"/>
    <property type="molecule type" value="Genomic_DNA"/>
</dbReference>
<evidence type="ECO:0000256" key="1">
    <source>
        <dbReference type="ARBA" id="ARBA00004146"/>
    </source>
</evidence>
<evidence type="ECO:0000256" key="5">
    <source>
        <dbReference type="ARBA" id="ARBA00022753"/>
    </source>
</evidence>
<gene>
    <name evidence="13" type="ORF">ACFQ63_33195</name>
</gene>
<dbReference type="Pfam" id="PF01545">
    <property type="entry name" value="Cation_efflux"/>
    <property type="match status" value="1"/>
</dbReference>
<evidence type="ECO:0000256" key="10">
    <source>
        <dbReference type="ARBA" id="ARBA00023329"/>
    </source>
</evidence>
<keyword evidence="4 11" id="KW-0812">Transmembrane</keyword>
<comment type="subcellular location">
    <subcellularLocation>
        <location evidence="2">Cytoplasmic vesicle</location>
        <location evidence="2">Secretory vesicle</location>
        <location evidence="2">Synaptic vesicle membrane</location>
        <topology evidence="2">Multi-pass membrane protein</topology>
    </subcellularLocation>
    <subcellularLocation>
        <location evidence="1">Early endosome membrane</location>
    </subcellularLocation>
</comment>
<feature type="transmembrane region" description="Helical" evidence="11">
    <location>
        <begin position="125"/>
        <end position="142"/>
    </location>
</feature>
<keyword evidence="10" id="KW-0968">Cytoplasmic vesicle</keyword>
<keyword evidence="7 11" id="KW-1133">Transmembrane helix</keyword>
<dbReference type="SUPFAM" id="SSF161111">
    <property type="entry name" value="Cation efflux protein transmembrane domain-like"/>
    <property type="match status" value="1"/>
</dbReference>
<evidence type="ECO:0000256" key="3">
    <source>
        <dbReference type="ARBA" id="ARBA00008731"/>
    </source>
</evidence>
<dbReference type="InterPro" id="IPR027469">
    <property type="entry name" value="Cation_efflux_TMD_sf"/>
</dbReference>
<feature type="transmembrane region" description="Helical" evidence="11">
    <location>
        <begin position="163"/>
        <end position="186"/>
    </location>
</feature>
<reference evidence="13 14" key="1">
    <citation type="submission" date="2024-09" db="EMBL/GenBank/DDBJ databases">
        <title>The Natural Products Discovery Center: Release of the First 8490 Sequenced Strains for Exploring Actinobacteria Biosynthetic Diversity.</title>
        <authorList>
            <person name="Kalkreuter E."/>
            <person name="Kautsar S.A."/>
            <person name="Yang D."/>
            <person name="Bader C.D."/>
            <person name="Teijaro C.N."/>
            <person name="Fluegel L."/>
            <person name="Davis C.M."/>
            <person name="Simpson J.R."/>
            <person name="Lauterbach L."/>
            <person name="Steele A.D."/>
            <person name="Gui C."/>
            <person name="Meng S."/>
            <person name="Li G."/>
            <person name="Viehrig K."/>
            <person name="Ye F."/>
            <person name="Su P."/>
            <person name="Kiefer A.F."/>
            <person name="Nichols A."/>
            <person name="Cepeda A.J."/>
            <person name="Yan W."/>
            <person name="Fan B."/>
            <person name="Jiang Y."/>
            <person name="Adhikari A."/>
            <person name="Zheng C.-J."/>
            <person name="Schuster L."/>
            <person name="Cowan T.M."/>
            <person name="Smanski M.J."/>
            <person name="Chevrette M.G."/>
            <person name="De Carvalho L.P.S."/>
            <person name="Shen B."/>
        </authorList>
    </citation>
    <scope>NUCLEOTIDE SEQUENCE [LARGE SCALE GENOMIC DNA]</scope>
    <source>
        <strain evidence="13 14">NPDC056472</strain>
    </source>
</reference>
<keyword evidence="6" id="KW-0862">Zinc</keyword>
<evidence type="ECO:0000259" key="12">
    <source>
        <dbReference type="Pfam" id="PF01545"/>
    </source>
</evidence>
<dbReference type="PANTHER" id="PTHR31937">
    <property type="entry name" value="TRANSMEMBRANE PROTEIN 163"/>
    <property type="match status" value="1"/>
</dbReference>
<keyword evidence="9 11" id="KW-0472">Membrane</keyword>
<dbReference type="PANTHER" id="PTHR31937:SF2">
    <property type="entry name" value="TRANSMEMBRANE PROTEIN 163"/>
    <property type="match status" value="1"/>
</dbReference>
<dbReference type="InterPro" id="IPR058533">
    <property type="entry name" value="Cation_efflux_TM"/>
</dbReference>
<evidence type="ECO:0000256" key="4">
    <source>
        <dbReference type="ARBA" id="ARBA00022692"/>
    </source>
</evidence>
<feature type="transmembrane region" description="Helical" evidence="11">
    <location>
        <begin position="92"/>
        <end position="113"/>
    </location>
</feature>
<accession>A0ABW6J5A2</accession>
<organism evidence="13 14">
    <name type="scientific">Streptomyces wedmorensis</name>
    <dbReference type="NCBI Taxonomy" id="43759"/>
    <lineage>
        <taxon>Bacteria</taxon>
        <taxon>Bacillati</taxon>
        <taxon>Actinomycetota</taxon>
        <taxon>Actinomycetes</taxon>
        <taxon>Kitasatosporales</taxon>
        <taxon>Streptomycetaceae</taxon>
        <taxon>Streptomyces</taxon>
    </lineage>
</organism>
<feature type="transmembrane region" description="Helical" evidence="11">
    <location>
        <begin position="25"/>
        <end position="47"/>
    </location>
</feature>
<feature type="transmembrane region" description="Helical" evidence="11">
    <location>
        <begin position="53"/>
        <end position="72"/>
    </location>
</feature>
<evidence type="ECO:0000256" key="11">
    <source>
        <dbReference type="SAM" id="Phobius"/>
    </source>
</evidence>
<dbReference type="Proteomes" id="UP001600424">
    <property type="component" value="Unassembled WGS sequence"/>
</dbReference>
<feature type="domain" description="Cation efflux protein transmembrane" evidence="12">
    <location>
        <begin position="93"/>
        <end position="203"/>
    </location>
</feature>
<name>A0ABW6J5A2_STRWE</name>
<evidence type="ECO:0000313" key="13">
    <source>
        <dbReference type="EMBL" id="MFE5984537.1"/>
    </source>
</evidence>
<keyword evidence="8" id="KW-0770">Synapse</keyword>
<proteinExistence type="inferred from homology"/>
<dbReference type="InterPro" id="IPR026765">
    <property type="entry name" value="Tmem163"/>
</dbReference>
<evidence type="ECO:0000256" key="6">
    <source>
        <dbReference type="ARBA" id="ARBA00022833"/>
    </source>
</evidence>
<evidence type="ECO:0000256" key="7">
    <source>
        <dbReference type="ARBA" id="ARBA00022989"/>
    </source>
</evidence>
<evidence type="ECO:0000313" key="14">
    <source>
        <dbReference type="Proteomes" id="UP001600424"/>
    </source>
</evidence>
<keyword evidence="5" id="KW-0967">Endosome</keyword>
<sequence length="239" mass="24661">MTAEISVSLGPSLARRDALTRRIRFLVAATITYNVVEAVVALIAGTVASSTALIGFGLDSIIEVSSAAAVAWQFSAREHVVREAREKTTLRIIAVSFFALAAYVAVDAVRALVGTGDAERSVPGIVIAALSLAVMPFLSAAQRRAGRELGSASAVADSKQTMLCTYLSAVLLVGLVLNATLGWSWADPIAALVIAAIAVKEGRDAWQGKGCCAAPVAAVEELPTAPDACGCRPGCDCCN</sequence>
<evidence type="ECO:0000256" key="9">
    <source>
        <dbReference type="ARBA" id="ARBA00023136"/>
    </source>
</evidence>
<protein>
    <submittedName>
        <fullName evidence="13">Cation transporter</fullName>
    </submittedName>
</protein>